<dbReference type="PROSITE" id="PS50158">
    <property type="entry name" value="ZF_CCHC"/>
    <property type="match status" value="1"/>
</dbReference>
<evidence type="ECO:0000313" key="4">
    <source>
        <dbReference type="Proteomes" id="UP001159042"/>
    </source>
</evidence>
<keyword evidence="1" id="KW-0479">Metal-binding</keyword>
<feature type="domain" description="CCHC-type" evidence="2">
    <location>
        <begin position="108"/>
        <end position="124"/>
    </location>
</feature>
<dbReference type="SMART" id="SM00343">
    <property type="entry name" value="ZnF_C2HC"/>
    <property type="match status" value="1"/>
</dbReference>
<dbReference type="InterPro" id="IPR036875">
    <property type="entry name" value="Znf_CCHC_sf"/>
</dbReference>
<dbReference type="GO" id="GO:0008270">
    <property type="term" value="F:zinc ion binding"/>
    <property type="evidence" value="ECO:0007669"/>
    <property type="project" value="UniProtKB-KW"/>
</dbReference>
<reference evidence="3 4" key="1">
    <citation type="journal article" date="2023" name="Insect Mol. Biol.">
        <title>Genome sequencing provides insights into the evolution of gene families encoding plant cell wall-degrading enzymes in longhorned beetles.</title>
        <authorList>
            <person name="Shin N.R."/>
            <person name="Okamura Y."/>
            <person name="Kirsch R."/>
            <person name="Pauchet Y."/>
        </authorList>
    </citation>
    <scope>NUCLEOTIDE SEQUENCE [LARGE SCALE GENOMIC DNA]</scope>
    <source>
        <strain evidence="3">EAD_L_NR</strain>
    </source>
</reference>
<evidence type="ECO:0000313" key="3">
    <source>
        <dbReference type="EMBL" id="KAJ8909707.1"/>
    </source>
</evidence>
<keyword evidence="4" id="KW-1185">Reference proteome</keyword>
<dbReference type="InterPro" id="IPR001878">
    <property type="entry name" value="Znf_CCHC"/>
</dbReference>
<accession>A0AAV8V6C0</accession>
<sequence length="128" mass="14539">MVNLAFPTAPAEVIEQLSMSRLSRRIKRPRDQPVSKVIARHKTISKALAHALEIEAAKPASRSTSKVRQVKTFQYQARDRNMQKTKVLERFNDGQDPEDSSMKRKPIRCWNCGVEGHVKILCPQSPTS</sequence>
<dbReference type="SUPFAM" id="SSF57756">
    <property type="entry name" value="Retrovirus zinc finger-like domains"/>
    <property type="match status" value="1"/>
</dbReference>
<comment type="caution">
    <text evidence="3">The sequence shown here is derived from an EMBL/GenBank/DDBJ whole genome shotgun (WGS) entry which is preliminary data.</text>
</comment>
<dbReference type="EMBL" id="JANEYG010000434">
    <property type="protein sequence ID" value="KAJ8909707.1"/>
    <property type="molecule type" value="Genomic_DNA"/>
</dbReference>
<proteinExistence type="predicted"/>
<protein>
    <recommendedName>
        <fullName evidence="2">CCHC-type domain-containing protein</fullName>
    </recommendedName>
</protein>
<keyword evidence="1" id="KW-0863">Zinc-finger</keyword>
<evidence type="ECO:0000256" key="1">
    <source>
        <dbReference type="PROSITE-ProRule" id="PRU00047"/>
    </source>
</evidence>
<gene>
    <name evidence="3" type="ORF">NQ315_016587</name>
</gene>
<evidence type="ECO:0000259" key="2">
    <source>
        <dbReference type="PROSITE" id="PS50158"/>
    </source>
</evidence>
<keyword evidence="1" id="KW-0862">Zinc</keyword>
<organism evidence="3 4">
    <name type="scientific">Exocentrus adspersus</name>
    <dbReference type="NCBI Taxonomy" id="1586481"/>
    <lineage>
        <taxon>Eukaryota</taxon>
        <taxon>Metazoa</taxon>
        <taxon>Ecdysozoa</taxon>
        <taxon>Arthropoda</taxon>
        <taxon>Hexapoda</taxon>
        <taxon>Insecta</taxon>
        <taxon>Pterygota</taxon>
        <taxon>Neoptera</taxon>
        <taxon>Endopterygota</taxon>
        <taxon>Coleoptera</taxon>
        <taxon>Polyphaga</taxon>
        <taxon>Cucujiformia</taxon>
        <taxon>Chrysomeloidea</taxon>
        <taxon>Cerambycidae</taxon>
        <taxon>Lamiinae</taxon>
        <taxon>Acanthocinini</taxon>
        <taxon>Exocentrus</taxon>
    </lineage>
</organism>
<dbReference type="AlphaFoldDB" id="A0AAV8V6C0"/>
<name>A0AAV8V6C0_9CUCU</name>
<dbReference type="Proteomes" id="UP001159042">
    <property type="component" value="Unassembled WGS sequence"/>
</dbReference>
<dbReference type="GO" id="GO:0003676">
    <property type="term" value="F:nucleic acid binding"/>
    <property type="evidence" value="ECO:0007669"/>
    <property type="project" value="InterPro"/>
</dbReference>